<evidence type="ECO:0000313" key="1">
    <source>
        <dbReference type="EMBL" id="JAH16704.1"/>
    </source>
</evidence>
<organism evidence="1">
    <name type="scientific">Anguilla anguilla</name>
    <name type="common">European freshwater eel</name>
    <name type="synonym">Muraena anguilla</name>
    <dbReference type="NCBI Taxonomy" id="7936"/>
    <lineage>
        <taxon>Eukaryota</taxon>
        <taxon>Metazoa</taxon>
        <taxon>Chordata</taxon>
        <taxon>Craniata</taxon>
        <taxon>Vertebrata</taxon>
        <taxon>Euteleostomi</taxon>
        <taxon>Actinopterygii</taxon>
        <taxon>Neopterygii</taxon>
        <taxon>Teleostei</taxon>
        <taxon>Anguilliformes</taxon>
        <taxon>Anguillidae</taxon>
        <taxon>Anguilla</taxon>
    </lineage>
</organism>
<name>A0A0E9QIS6_ANGAN</name>
<reference evidence="1" key="2">
    <citation type="journal article" date="2015" name="Fish Shellfish Immunol.">
        <title>Early steps in the European eel (Anguilla anguilla)-Vibrio vulnificus interaction in the gills: Role of the RtxA13 toxin.</title>
        <authorList>
            <person name="Callol A."/>
            <person name="Pajuelo D."/>
            <person name="Ebbesson L."/>
            <person name="Teles M."/>
            <person name="MacKenzie S."/>
            <person name="Amaro C."/>
        </authorList>
    </citation>
    <scope>NUCLEOTIDE SEQUENCE</scope>
</reference>
<sequence length="58" mass="6476">MFQSWGLQSYLERASMSDVSHLEQTLDLLFVVSVGKATTEQPIVQLLSVLQKGCNSYV</sequence>
<dbReference type="AlphaFoldDB" id="A0A0E9QIS6"/>
<dbReference type="EMBL" id="GBXM01091873">
    <property type="protein sequence ID" value="JAH16704.1"/>
    <property type="molecule type" value="Transcribed_RNA"/>
</dbReference>
<protein>
    <submittedName>
        <fullName evidence="1">Uncharacterized protein</fullName>
    </submittedName>
</protein>
<accession>A0A0E9QIS6</accession>
<proteinExistence type="predicted"/>
<reference evidence="1" key="1">
    <citation type="submission" date="2014-11" db="EMBL/GenBank/DDBJ databases">
        <authorList>
            <person name="Amaro Gonzalez C."/>
        </authorList>
    </citation>
    <scope>NUCLEOTIDE SEQUENCE</scope>
</reference>